<keyword evidence="1" id="KW-0732">Signal</keyword>
<evidence type="ECO:0000259" key="2">
    <source>
        <dbReference type="Pfam" id="PF14730"/>
    </source>
</evidence>
<dbReference type="EMBL" id="QSFT01000024">
    <property type="protein sequence ID" value="RHA74365.1"/>
    <property type="molecule type" value="Genomic_DNA"/>
</dbReference>
<dbReference type="InterPro" id="IPR027823">
    <property type="entry name" value="DUF4468"/>
</dbReference>
<dbReference type="Proteomes" id="UP000283855">
    <property type="component" value="Unassembled WGS sequence"/>
</dbReference>
<name>A0A413SXQ4_9BACT</name>
<dbReference type="AlphaFoldDB" id="A0A413SXQ4"/>
<evidence type="ECO:0000256" key="1">
    <source>
        <dbReference type="SAM" id="SignalP"/>
    </source>
</evidence>
<reference evidence="3 4" key="1">
    <citation type="submission" date="2018-08" db="EMBL/GenBank/DDBJ databases">
        <title>A genome reference for cultivated species of the human gut microbiota.</title>
        <authorList>
            <person name="Zou Y."/>
            <person name="Xue W."/>
            <person name="Luo G."/>
        </authorList>
    </citation>
    <scope>NUCLEOTIDE SEQUENCE [LARGE SCALE GENOMIC DNA]</scope>
    <source>
        <strain evidence="3 4">AM42-38</strain>
    </source>
</reference>
<dbReference type="Pfam" id="PF14730">
    <property type="entry name" value="DUF4468"/>
    <property type="match status" value="1"/>
</dbReference>
<gene>
    <name evidence="3" type="ORF">DW921_10730</name>
</gene>
<dbReference type="Gene3D" id="3.30.530.80">
    <property type="match status" value="1"/>
</dbReference>
<sequence>MKKILLILLACLPLFAIAKDNKEKNNSDPKYLAGALTYEDGKITFTREINAPGLSKDEIYQRMLDWANERFQPEDGMQSRVVYTNKEDGDIAASAEEWMVFSSTALSLDRTRVYYQLTAKAGDGQCLLTMSRIRYWYDEARDGGEKYTAEEWINDKMALNKKQTKLAPICGKFRRETIDLKDELFLAATNALGQAALAAPAIPATPVVPATPSLATPSGKLQDISFAQLPANLNEMTKDGRITLTANDEVIDIKAENWGGFGQMFNKNVSYLLIDQSRYAASTLMEHNDTYRISFYTARGTEPAVVIECRKSTTQKMSAEELKSLNQSIDPSKEYTLYIGEITRIQAR</sequence>
<dbReference type="RefSeq" id="WP_022278022.1">
    <property type="nucleotide sequence ID" value="NZ_CABJGD010000024.1"/>
</dbReference>
<accession>A0A413SXQ4</accession>
<feature type="domain" description="DUF4468" evidence="2">
    <location>
        <begin position="45"/>
        <end position="136"/>
    </location>
</feature>
<comment type="caution">
    <text evidence="3">The sequence shown here is derived from an EMBL/GenBank/DDBJ whole genome shotgun (WGS) entry which is preliminary data.</text>
</comment>
<proteinExistence type="predicted"/>
<evidence type="ECO:0000313" key="3">
    <source>
        <dbReference type="EMBL" id="RHA74365.1"/>
    </source>
</evidence>
<organism evidence="3 4">
    <name type="scientific">Phocaeicola coprophilus</name>
    <dbReference type="NCBI Taxonomy" id="387090"/>
    <lineage>
        <taxon>Bacteria</taxon>
        <taxon>Pseudomonadati</taxon>
        <taxon>Bacteroidota</taxon>
        <taxon>Bacteroidia</taxon>
        <taxon>Bacteroidales</taxon>
        <taxon>Bacteroidaceae</taxon>
        <taxon>Phocaeicola</taxon>
    </lineage>
</organism>
<dbReference type="CDD" id="cd12190">
    <property type="entry name" value="Bacova_04320_like"/>
    <property type="match status" value="1"/>
</dbReference>
<evidence type="ECO:0000313" key="4">
    <source>
        <dbReference type="Proteomes" id="UP000283855"/>
    </source>
</evidence>
<protein>
    <submittedName>
        <fullName evidence="3">DUF4468 domain-containing protein</fullName>
    </submittedName>
</protein>
<feature type="chain" id="PRO_5019278458" evidence="1">
    <location>
        <begin position="19"/>
        <end position="348"/>
    </location>
</feature>
<feature type="signal peptide" evidence="1">
    <location>
        <begin position="1"/>
        <end position="18"/>
    </location>
</feature>